<evidence type="ECO:0000313" key="3">
    <source>
        <dbReference type="Proteomes" id="UP001163152"/>
    </source>
</evidence>
<evidence type="ECO:0000259" key="1">
    <source>
        <dbReference type="PROSITE" id="PS50006"/>
    </source>
</evidence>
<dbReference type="Proteomes" id="UP001163152">
    <property type="component" value="Chromosome"/>
</dbReference>
<reference evidence="2" key="1">
    <citation type="submission" date="2022-12" db="EMBL/GenBank/DDBJ databases">
        <title>Polyphasic identification of a Novel Hot-Spring Cyanobacterium Ocullathermofonsia sinensis gen nov. sp. nov. and Genomic Insights on its Adaptations to the Thermal Habitat.</title>
        <authorList>
            <person name="Daroch M."/>
            <person name="Tang J."/>
            <person name="Jiang Y."/>
        </authorList>
    </citation>
    <scope>NUCLEOTIDE SEQUENCE</scope>
    <source>
        <strain evidence="2">PKUAC-SCTA174</strain>
    </source>
</reference>
<dbReference type="Gene3D" id="2.60.200.20">
    <property type="match status" value="1"/>
</dbReference>
<dbReference type="PROSITE" id="PS50006">
    <property type="entry name" value="FHA_DOMAIN"/>
    <property type="match status" value="1"/>
</dbReference>
<dbReference type="SMART" id="SM00240">
    <property type="entry name" value="FHA"/>
    <property type="match status" value="1"/>
</dbReference>
<feature type="domain" description="FHA" evidence="1">
    <location>
        <begin position="447"/>
        <end position="503"/>
    </location>
</feature>
<proteinExistence type="predicted"/>
<dbReference type="Pfam" id="PF12770">
    <property type="entry name" value="CHAT"/>
    <property type="match status" value="1"/>
</dbReference>
<dbReference type="InterPro" id="IPR000253">
    <property type="entry name" value="FHA_dom"/>
</dbReference>
<keyword evidence="3" id="KW-1185">Reference proteome</keyword>
<dbReference type="AlphaFoldDB" id="A0A9E8ZFE0"/>
<dbReference type="Pfam" id="PF00498">
    <property type="entry name" value="FHA"/>
    <property type="match status" value="1"/>
</dbReference>
<dbReference type="RefSeq" id="WP_268610780.1">
    <property type="nucleotide sequence ID" value="NZ_CP113797.1"/>
</dbReference>
<dbReference type="InterPro" id="IPR024983">
    <property type="entry name" value="CHAT_dom"/>
</dbReference>
<dbReference type="EMBL" id="CP113797">
    <property type="protein sequence ID" value="WAL60824.1"/>
    <property type="molecule type" value="Genomic_DNA"/>
</dbReference>
<accession>A0A9E8ZFE0</accession>
<dbReference type="CDD" id="cd00060">
    <property type="entry name" value="FHA"/>
    <property type="match status" value="1"/>
</dbReference>
<gene>
    <name evidence="2" type="ORF">OXH18_02170</name>
</gene>
<organism evidence="2 3">
    <name type="scientific">Thermocoleostomius sinensis A174</name>
    <dbReference type="NCBI Taxonomy" id="2016057"/>
    <lineage>
        <taxon>Bacteria</taxon>
        <taxon>Bacillati</taxon>
        <taxon>Cyanobacteriota</taxon>
        <taxon>Cyanophyceae</taxon>
        <taxon>Oculatellales</taxon>
        <taxon>Oculatellaceae</taxon>
        <taxon>Thermocoleostomius</taxon>
    </lineage>
</organism>
<dbReference type="InterPro" id="IPR008984">
    <property type="entry name" value="SMAD_FHA_dom_sf"/>
</dbReference>
<name>A0A9E8ZFE0_9CYAN</name>
<evidence type="ECO:0000313" key="2">
    <source>
        <dbReference type="EMBL" id="WAL60824.1"/>
    </source>
</evidence>
<protein>
    <submittedName>
        <fullName evidence="2">CHAT domain-containing protein</fullName>
    </submittedName>
</protein>
<dbReference type="SUPFAM" id="SSF49879">
    <property type="entry name" value="SMAD/FHA domain"/>
    <property type="match status" value="1"/>
</dbReference>
<dbReference type="KEGG" id="tsin:OXH18_02170"/>
<sequence>MPPSDTPCLSLAIDRLKTIEPQHYAIWVLQAPYAGGYVHHDCMWTESLTQAWHLWQSFFAPHRLSEMPSISPSLPLEETEADGQPKNYTGRVMQHLGVNLWQWLFDGPILTSFNQSQGIAIGQSRPLRLRLEIRDPELIDLPWEIMQSKYAKQAVSLNKQQILFSRTTSDVDRLPHLRSEQALNILLVLGEDSETDSSRSLVGSGSLNLEGEAAALARLLEQAAEGDPRYTGMLAPCHVTTLVQPTPAELIASLERGNYNVLIYEGHGVPAADGGLLYLCPDARINGTELAQVLVRCQVKLAVFNACWGAQSDHQGSQAIPRSSLAEVLIHHGVPAVLGMRDRIANHEAVSFIQALAQALAQRSPIDEAVAIARQQLLTLYRFNQPAWTLPVLYMHPEFNGELLRPLAEGVTEIPDPSVSWLGRNPPAYLRSLTTPPRVWPVRGGVLRVGRGERNDVVLQRPEVSRDHAEIFYRDTSPNGGSESTYLLRDVSRYGTWVLGREGWFRVHRQEVPIVSQTQLKFGDLRSQALEFVVEGANAQHQN</sequence>